<dbReference type="AlphaFoldDB" id="A0A7G8Q1Y6"/>
<name>A0A7G8Q1Y6_9GAMM</name>
<feature type="region of interest" description="Disordered" evidence="1">
    <location>
        <begin position="62"/>
        <end position="86"/>
    </location>
</feature>
<dbReference type="Proteomes" id="UP000515873">
    <property type="component" value="Chromosome"/>
</dbReference>
<evidence type="ECO:0000313" key="3">
    <source>
        <dbReference type="Proteomes" id="UP000515873"/>
    </source>
</evidence>
<reference evidence="2 3" key="1">
    <citation type="submission" date="2020-08" db="EMBL/GenBank/DDBJ databases">
        <title>Dyella sp. G9 isolated from forest soil.</title>
        <authorList>
            <person name="Fu J."/>
            <person name="Qiu L."/>
        </authorList>
    </citation>
    <scope>NUCLEOTIDE SEQUENCE [LARGE SCALE GENOMIC DNA]</scope>
    <source>
        <strain evidence="2 3">G9</strain>
    </source>
</reference>
<evidence type="ECO:0000256" key="1">
    <source>
        <dbReference type="SAM" id="MobiDB-lite"/>
    </source>
</evidence>
<dbReference type="EMBL" id="CP060412">
    <property type="protein sequence ID" value="QNK00794.1"/>
    <property type="molecule type" value="Genomic_DNA"/>
</dbReference>
<keyword evidence="3" id="KW-1185">Reference proteome</keyword>
<dbReference type="KEGG" id="dtl:H8F01_17155"/>
<dbReference type="RefSeq" id="WP_187056266.1">
    <property type="nucleotide sequence ID" value="NZ_CP060412.1"/>
</dbReference>
<proteinExistence type="predicted"/>
<organism evidence="2 3">
    <name type="scientific">Dyella telluris</name>
    <dbReference type="NCBI Taxonomy" id="2763498"/>
    <lineage>
        <taxon>Bacteria</taxon>
        <taxon>Pseudomonadati</taxon>
        <taxon>Pseudomonadota</taxon>
        <taxon>Gammaproteobacteria</taxon>
        <taxon>Lysobacterales</taxon>
        <taxon>Rhodanobacteraceae</taxon>
        <taxon>Dyella</taxon>
    </lineage>
</organism>
<evidence type="ECO:0000313" key="2">
    <source>
        <dbReference type="EMBL" id="QNK00794.1"/>
    </source>
</evidence>
<feature type="compositionally biased region" description="Low complexity" evidence="1">
    <location>
        <begin position="62"/>
        <end position="79"/>
    </location>
</feature>
<gene>
    <name evidence="2" type="ORF">H8F01_17155</name>
</gene>
<sequence length="86" mass="9080">MANPMSDEDIIQEAYAERLKAVFDNYADVAPSDPDGAKAKFVAGVTFLRKVRASALQALPPDAAPAASAMATRARTATKATKKKKA</sequence>
<accession>A0A7G8Q1Y6</accession>
<protein>
    <submittedName>
        <fullName evidence="2">Uncharacterized protein</fullName>
    </submittedName>
</protein>